<dbReference type="Gene3D" id="1.10.150.240">
    <property type="entry name" value="Putative phosphatase, domain 2"/>
    <property type="match status" value="1"/>
</dbReference>
<dbReference type="RefSeq" id="WP_125638180.1">
    <property type="nucleotide sequence ID" value="NZ_JBHSSJ010000001.1"/>
</dbReference>
<dbReference type="SFLD" id="SFLDG01129">
    <property type="entry name" value="C1.5:_HAD__Beta-PGM__Phosphata"/>
    <property type="match status" value="1"/>
</dbReference>
<dbReference type="SUPFAM" id="SSF56784">
    <property type="entry name" value="HAD-like"/>
    <property type="match status" value="1"/>
</dbReference>
<dbReference type="InterPro" id="IPR023214">
    <property type="entry name" value="HAD_sf"/>
</dbReference>
<proteinExistence type="predicted"/>
<dbReference type="InterPro" id="IPR023198">
    <property type="entry name" value="PGP-like_dom2"/>
</dbReference>
<dbReference type="NCBIfam" id="TIGR02254">
    <property type="entry name" value="YjjG_YfnB"/>
    <property type="match status" value="1"/>
</dbReference>
<organism evidence="1 2">
    <name type="scientific">Levilactobacillus tangyuanensis</name>
    <dbReference type="NCBI Taxonomy" id="2486021"/>
    <lineage>
        <taxon>Bacteria</taxon>
        <taxon>Bacillati</taxon>
        <taxon>Bacillota</taxon>
        <taxon>Bacilli</taxon>
        <taxon>Lactobacillales</taxon>
        <taxon>Lactobacillaceae</taxon>
        <taxon>Levilactobacillus</taxon>
    </lineage>
</organism>
<dbReference type="PANTHER" id="PTHR47478">
    <property type="match status" value="1"/>
</dbReference>
<dbReference type="SFLD" id="SFLDS00003">
    <property type="entry name" value="Haloacid_Dehalogenase"/>
    <property type="match status" value="1"/>
</dbReference>
<accession>A0ABW1TJY1</accession>
<dbReference type="GO" id="GO:0008253">
    <property type="term" value="F:5'-nucleotidase activity"/>
    <property type="evidence" value="ECO:0007669"/>
    <property type="project" value="UniProtKB-EC"/>
</dbReference>
<dbReference type="PANTHER" id="PTHR47478:SF1">
    <property type="entry name" value="PYRIMIDINE 5'-NUCLEOTIDASE YJJG"/>
    <property type="match status" value="1"/>
</dbReference>
<gene>
    <name evidence="1" type="ORF">ACFQET_01385</name>
</gene>
<sequence>MKKYVIFDLDDTLLDFDRGEVEGIQHLLKAYHAPDVQTGFRTYLQVNRHVWERIEQGANRDQLLNDRFTETFSRMGVTVDGAELERQYSDMLDHNYYTLPGAEEFLEDLKQAGVHLIAGTNGTKKTQVSRLAGSGVGRYFDDVFISEDIGFNKPDQRFFQPIFEQHPSLSAQNTLMVGDRLQSDVLGAQRAQLPSVWFNPQRTENLTSIRPTFEARSYDALKQLILA</sequence>
<dbReference type="InterPro" id="IPR006439">
    <property type="entry name" value="HAD-SF_hydro_IA"/>
</dbReference>
<protein>
    <submittedName>
        <fullName evidence="1">YjjG family noncanonical pyrimidine nucleotidase</fullName>
        <ecNumber evidence="1">3.1.3.5</ecNumber>
    </submittedName>
</protein>
<dbReference type="InterPro" id="IPR052550">
    <property type="entry name" value="Pyrimidine_5'-ntase_YjjG"/>
</dbReference>
<dbReference type="Pfam" id="PF00702">
    <property type="entry name" value="Hydrolase"/>
    <property type="match status" value="1"/>
</dbReference>
<dbReference type="EMBL" id="JBHSSJ010000001">
    <property type="protein sequence ID" value="MFC6274168.1"/>
    <property type="molecule type" value="Genomic_DNA"/>
</dbReference>
<keyword evidence="2" id="KW-1185">Reference proteome</keyword>
<name>A0ABW1TJY1_9LACO</name>
<evidence type="ECO:0000313" key="1">
    <source>
        <dbReference type="EMBL" id="MFC6274168.1"/>
    </source>
</evidence>
<keyword evidence="1" id="KW-0378">Hydrolase</keyword>
<dbReference type="Gene3D" id="3.40.50.1000">
    <property type="entry name" value="HAD superfamily/HAD-like"/>
    <property type="match status" value="1"/>
</dbReference>
<evidence type="ECO:0000313" key="2">
    <source>
        <dbReference type="Proteomes" id="UP001596191"/>
    </source>
</evidence>
<dbReference type="InterPro" id="IPR036412">
    <property type="entry name" value="HAD-like_sf"/>
</dbReference>
<dbReference type="EC" id="3.1.3.5" evidence="1"/>
<comment type="caution">
    <text evidence="1">The sequence shown here is derived from an EMBL/GenBank/DDBJ whole genome shotgun (WGS) entry which is preliminary data.</text>
</comment>
<dbReference type="Proteomes" id="UP001596191">
    <property type="component" value="Unassembled WGS sequence"/>
</dbReference>
<reference evidence="2" key="1">
    <citation type="journal article" date="2019" name="Int. J. Syst. Evol. Microbiol.">
        <title>The Global Catalogue of Microorganisms (GCM) 10K type strain sequencing project: providing services to taxonomists for standard genome sequencing and annotation.</title>
        <authorList>
            <consortium name="The Broad Institute Genomics Platform"/>
            <consortium name="The Broad Institute Genome Sequencing Center for Infectious Disease"/>
            <person name="Wu L."/>
            <person name="Ma J."/>
        </authorList>
    </citation>
    <scope>NUCLEOTIDE SEQUENCE [LARGE SCALE GENOMIC DNA]</scope>
    <source>
        <strain evidence="2">CCM 8907</strain>
    </source>
</reference>
<dbReference type="InterPro" id="IPR011951">
    <property type="entry name" value="HAD-SF_hydro_IA_YjjG/PynA"/>
</dbReference>
<dbReference type="NCBIfam" id="TIGR01549">
    <property type="entry name" value="HAD-SF-IA-v1"/>
    <property type="match status" value="1"/>
</dbReference>